<keyword evidence="3" id="KW-0547">Nucleotide-binding</keyword>
<dbReference type="Pfam" id="PF00005">
    <property type="entry name" value="ABC_tran"/>
    <property type="match status" value="1"/>
</dbReference>
<dbReference type="SMART" id="SM00382">
    <property type="entry name" value="AAA"/>
    <property type="match status" value="1"/>
</dbReference>
<dbReference type="PANTHER" id="PTHR45772:SF2">
    <property type="entry name" value="ABC TRANSPORTER ATP-BINDING PROTEIN"/>
    <property type="match status" value="1"/>
</dbReference>
<evidence type="ECO:0000256" key="1">
    <source>
        <dbReference type="ARBA" id="ARBA00022448"/>
    </source>
</evidence>
<dbReference type="InterPro" id="IPR003439">
    <property type="entry name" value="ABC_transporter-like_ATP-bd"/>
</dbReference>
<evidence type="ECO:0000259" key="5">
    <source>
        <dbReference type="PROSITE" id="PS50893"/>
    </source>
</evidence>
<dbReference type="SUPFAM" id="SSF52540">
    <property type="entry name" value="P-loop containing nucleoside triphosphate hydrolases"/>
    <property type="match status" value="1"/>
</dbReference>
<evidence type="ECO:0000256" key="2">
    <source>
        <dbReference type="ARBA" id="ARBA00022475"/>
    </source>
</evidence>
<dbReference type="InterPro" id="IPR003593">
    <property type="entry name" value="AAA+_ATPase"/>
</dbReference>
<accession>A0A7C9TMN3</accession>
<sequence>MSPSVNLNAAVPTAPAAASPSTPLLAVDTLCKHYGGLQVTRSVSLALQAGDRLALIGPNGAGKTTLVNQLSGVVAPSSGRIHLAGQDVTDLSQAQRVRRGLARTFQITTLAPTLTVAQQLALALFEREGLAGRWWRPLAAYPALAAEASALLLALGLDALANAPTARLAYGDQRLVELALALALRPRVLLLDEPMAGVPQAEGHRLLAALDRLPADMAVLLIEHDMGLVFRLATRIAVLAEGALLAEGPPEQIRQDPRVRAAYLGH</sequence>
<feature type="domain" description="ABC transporter" evidence="5">
    <location>
        <begin position="25"/>
        <end position="266"/>
    </location>
</feature>
<proteinExistence type="predicted"/>
<gene>
    <name evidence="6" type="ORF">G3A44_11475</name>
</gene>
<dbReference type="GO" id="GO:0005886">
    <property type="term" value="C:plasma membrane"/>
    <property type="evidence" value="ECO:0007669"/>
    <property type="project" value="TreeGrafter"/>
</dbReference>
<evidence type="ECO:0000313" key="6">
    <source>
        <dbReference type="EMBL" id="NDY91806.1"/>
    </source>
</evidence>
<dbReference type="InterPro" id="IPR051120">
    <property type="entry name" value="ABC_AA/LPS_Transport"/>
</dbReference>
<dbReference type="PROSITE" id="PS50893">
    <property type="entry name" value="ABC_TRANSPORTER_2"/>
    <property type="match status" value="1"/>
</dbReference>
<dbReference type="Pfam" id="PF12399">
    <property type="entry name" value="BCA_ABC_TP_C"/>
    <property type="match status" value="1"/>
</dbReference>
<keyword evidence="4 6" id="KW-0067">ATP-binding</keyword>
<dbReference type="Proteomes" id="UP000484255">
    <property type="component" value="Unassembled WGS sequence"/>
</dbReference>
<dbReference type="InterPro" id="IPR017871">
    <property type="entry name" value="ABC_transporter-like_CS"/>
</dbReference>
<organism evidence="6 7">
    <name type="scientific">Ideonella livida</name>
    <dbReference type="NCBI Taxonomy" id="2707176"/>
    <lineage>
        <taxon>Bacteria</taxon>
        <taxon>Pseudomonadati</taxon>
        <taxon>Pseudomonadota</taxon>
        <taxon>Betaproteobacteria</taxon>
        <taxon>Burkholderiales</taxon>
        <taxon>Sphaerotilaceae</taxon>
        <taxon>Ideonella</taxon>
    </lineage>
</organism>
<dbReference type="GO" id="GO:0016887">
    <property type="term" value="F:ATP hydrolysis activity"/>
    <property type="evidence" value="ECO:0007669"/>
    <property type="project" value="InterPro"/>
</dbReference>
<keyword evidence="2" id="KW-1003">Cell membrane</keyword>
<evidence type="ECO:0000256" key="3">
    <source>
        <dbReference type="ARBA" id="ARBA00022741"/>
    </source>
</evidence>
<dbReference type="Gene3D" id="3.40.50.300">
    <property type="entry name" value="P-loop containing nucleotide triphosphate hydrolases"/>
    <property type="match status" value="1"/>
</dbReference>
<reference evidence="6 7" key="1">
    <citation type="submission" date="2020-02" db="EMBL/GenBank/DDBJ databases">
        <title>Ideonella bacterium strain TBM-1.</title>
        <authorList>
            <person name="Chen W.-M."/>
        </authorList>
    </citation>
    <scope>NUCLEOTIDE SEQUENCE [LARGE SCALE GENOMIC DNA]</scope>
    <source>
        <strain evidence="6 7">TBM-1</strain>
    </source>
</reference>
<comment type="caution">
    <text evidence="6">The sequence shown here is derived from an EMBL/GenBank/DDBJ whole genome shotgun (WGS) entry which is preliminary data.</text>
</comment>
<evidence type="ECO:0000313" key="7">
    <source>
        <dbReference type="Proteomes" id="UP000484255"/>
    </source>
</evidence>
<dbReference type="InterPro" id="IPR032823">
    <property type="entry name" value="BCA_ABC_TP_C"/>
</dbReference>
<dbReference type="GO" id="GO:0005524">
    <property type="term" value="F:ATP binding"/>
    <property type="evidence" value="ECO:0007669"/>
    <property type="project" value="UniProtKB-KW"/>
</dbReference>
<dbReference type="PANTHER" id="PTHR45772">
    <property type="entry name" value="CONSERVED COMPONENT OF ABC TRANSPORTER FOR NATURAL AMINO ACIDS-RELATED"/>
    <property type="match status" value="1"/>
</dbReference>
<protein>
    <submittedName>
        <fullName evidence="6">ABC transporter ATP-binding protein</fullName>
    </submittedName>
</protein>
<dbReference type="AlphaFoldDB" id="A0A7C9TMN3"/>
<keyword evidence="2" id="KW-0472">Membrane</keyword>
<dbReference type="EMBL" id="JAAGOH010000012">
    <property type="protein sequence ID" value="NDY91806.1"/>
    <property type="molecule type" value="Genomic_DNA"/>
</dbReference>
<dbReference type="RefSeq" id="WP_163457659.1">
    <property type="nucleotide sequence ID" value="NZ_JAAGOH010000012.1"/>
</dbReference>
<dbReference type="PROSITE" id="PS00211">
    <property type="entry name" value="ABC_TRANSPORTER_1"/>
    <property type="match status" value="1"/>
</dbReference>
<name>A0A7C9TMN3_9BURK</name>
<dbReference type="InterPro" id="IPR027417">
    <property type="entry name" value="P-loop_NTPase"/>
</dbReference>
<evidence type="ECO:0000256" key="4">
    <source>
        <dbReference type="ARBA" id="ARBA00022840"/>
    </source>
</evidence>
<keyword evidence="7" id="KW-1185">Reference proteome</keyword>
<keyword evidence="1" id="KW-0813">Transport</keyword>